<organism evidence="4 5">
    <name type="scientific">Actinokineospora bangkokensis</name>
    <dbReference type="NCBI Taxonomy" id="1193682"/>
    <lineage>
        <taxon>Bacteria</taxon>
        <taxon>Bacillati</taxon>
        <taxon>Actinomycetota</taxon>
        <taxon>Actinomycetes</taxon>
        <taxon>Pseudonocardiales</taxon>
        <taxon>Pseudonocardiaceae</taxon>
        <taxon>Actinokineospora</taxon>
    </lineage>
</organism>
<comment type="similarity">
    <text evidence="1">Belongs to the thioesterase family.</text>
</comment>
<accession>A0A1Q9LM08</accession>
<keyword evidence="2" id="KW-0378">Hydrolase</keyword>
<dbReference type="PANTHER" id="PTHR11487:SF0">
    <property type="entry name" value="S-ACYL FATTY ACID SYNTHASE THIOESTERASE, MEDIUM CHAIN"/>
    <property type="match status" value="1"/>
</dbReference>
<reference evidence="4 5" key="1">
    <citation type="submission" date="2016-10" db="EMBL/GenBank/DDBJ databases">
        <title>The Draft Genome Sequence of Actinokineospora bangkokensis 44EHWT reveals the biosynthetic pathway of antifungal compounds Thailandins with unusual extender unit butylmalonyl-CoA.</title>
        <authorList>
            <person name="Greule A."/>
            <person name="Intra B."/>
            <person name="Flemming S."/>
            <person name="Rommel M.G."/>
            <person name="Panbangred W."/>
            <person name="Bechthold A."/>
        </authorList>
    </citation>
    <scope>NUCLEOTIDE SEQUENCE [LARGE SCALE GENOMIC DNA]</scope>
    <source>
        <strain evidence="4 5">44EHW</strain>
    </source>
</reference>
<dbReference type="STRING" id="1193682.BJP25_19050"/>
<dbReference type="Proteomes" id="UP000186040">
    <property type="component" value="Unassembled WGS sequence"/>
</dbReference>
<proteinExistence type="inferred from homology"/>
<keyword evidence="5" id="KW-1185">Reference proteome</keyword>
<dbReference type="EMBL" id="MKQR01000013">
    <property type="protein sequence ID" value="OLR93051.1"/>
    <property type="molecule type" value="Genomic_DNA"/>
</dbReference>
<dbReference type="GO" id="GO:0016787">
    <property type="term" value="F:hydrolase activity"/>
    <property type="evidence" value="ECO:0007669"/>
    <property type="project" value="UniProtKB-KW"/>
</dbReference>
<dbReference type="OrthoDB" id="4169718at2"/>
<evidence type="ECO:0000256" key="1">
    <source>
        <dbReference type="ARBA" id="ARBA00007169"/>
    </source>
</evidence>
<evidence type="ECO:0000259" key="3">
    <source>
        <dbReference type="SMART" id="SM00824"/>
    </source>
</evidence>
<name>A0A1Q9LM08_9PSEU</name>
<dbReference type="Gene3D" id="3.40.50.1820">
    <property type="entry name" value="alpha/beta hydrolase"/>
    <property type="match status" value="1"/>
</dbReference>
<dbReference type="InterPro" id="IPR029058">
    <property type="entry name" value="AB_hydrolase_fold"/>
</dbReference>
<gene>
    <name evidence="4" type="ORF">BJP25_19050</name>
</gene>
<feature type="domain" description="Thioesterase TesA-like" evidence="3">
    <location>
        <begin position="25"/>
        <end position="241"/>
    </location>
</feature>
<evidence type="ECO:0000256" key="2">
    <source>
        <dbReference type="ARBA" id="ARBA00022801"/>
    </source>
</evidence>
<dbReference type="InterPro" id="IPR012223">
    <property type="entry name" value="TEII"/>
</dbReference>
<dbReference type="AlphaFoldDB" id="A0A1Q9LM08"/>
<protein>
    <recommendedName>
        <fullName evidence="3">Thioesterase TesA-like domain-containing protein</fullName>
    </recommendedName>
</protein>
<dbReference type="RefSeq" id="WP_075975318.1">
    <property type="nucleotide sequence ID" value="NZ_MKQR01000013.1"/>
</dbReference>
<comment type="caution">
    <text evidence="4">The sequence shown here is derived from an EMBL/GenBank/DDBJ whole genome shotgun (WGS) entry which is preliminary data.</text>
</comment>
<evidence type="ECO:0000313" key="5">
    <source>
        <dbReference type="Proteomes" id="UP000186040"/>
    </source>
</evidence>
<dbReference type="Pfam" id="PF00975">
    <property type="entry name" value="Thioesterase"/>
    <property type="match status" value="1"/>
</dbReference>
<dbReference type="InterPro" id="IPR001031">
    <property type="entry name" value="Thioesterase"/>
</dbReference>
<evidence type="ECO:0000313" key="4">
    <source>
        <dbReference type="EMBL" id="OLR93051.1"/>
    </source>
</evidence>
<dbReference type="InterPro" id="IPR020802">
    <property type="entry name" value="TesA-like"/>
</dbReference>
<dbReference type="SMART" id="SM00824">
    <property type="entry name" value="PKS_TE"/>
    <property type="match status" value="1"/>
</dbReference>
<dbReference type="SUPFAM" id="SSF53474">
    <property type="entry name" value="alpha/beta-Hydrolases"/>
    <property type="match status" value="1"/>
</dbReference>
<dbReference type="GO" id="GO:0008610">
    <property type="term" value="P:lipid biosynthetic process"/>
    <property type="evidence" value="ECO:0007669"/>
    <property type="project" value="TreeGrafter"/>
</dbReference>
<sequence length="254" mass="26614">MTPAATASPWLRRPKPRPGAALRLVCVPHAGAGPSSFARWIAELAPDVEVCIAALPGRESRFTEPPVTDVDVLADELTAATAGLGADLPVALFGHSMGAVLAYEVAHRLPTPPAHLVASGSLPPQVPDLDPRIAHLPDAEFLARVRAYGGIPDAVCADPDLLALLLPVLRADFAACEGYRFTERPPLDCPVTALCGSGDRYVDEAALGRWGELTTGECVTRVIGAGHFNLVEDRAAVLGFLRARLGVTAEGAQP</sequence>
<dbReference type="PANTHER" id="PTHR11487">
    <property type="entry name" value="THIOESTERASE"/>
    <property type="match status" value="1"/>
</dbReference>